<dbReference type="PANTHER" id="PTHR10544">
    <property type="entry name" value="60S RIBOSOMAL PROTEIN L28"/>
    <property type="match status" value="1"/>
</dbReference>
<dbReference type="Pfam" id="PF01778">
    <property type="entry name" value="Ribosomal_L28e"/>
    <property type="match status" value="1"/>
</dbReference>
<proteinExistence type="inferred from homology"/>
<keyword evidence="3" id="KW-0687">Ribonucleoprotein</keyword>
<dbReference type="EMBL" id="SNRW01012915">
    <property type="protein sequence ID" value="KAA6373238.1"/>
    <property type="molecule type" value="Genomic_DNA"/>
</dbReference>
<dbReference type="InterPro" id="IPR002672">
    <property type="entry name" value="Ribosomal_eL28"/>
</dbReference>
<comment type="similarity">
    <text evidence="1">Belongs to the eukaryotic ribosomal protein eL28 family.</text>
</comment>
<evidence type="ECO:0000313" key="6">
    <source>
        <dbReference type="Proteomes" id="UP000324800"/>
    </source>
</evidence>
<dbReference type="OrthoDB" id="338850at2759"/>
<feature type="domain" description="Ribosomal eL28/Mak16" evidence="4">
    <location>
        <begin position="5"/>
        <end position="116"/>
    </location>
</feature>
<dbReference type="Proteomes" id="UP000324800">
    <property type="component" value="Unassembled WGS sequence"/>
</dbReference>
<sequence>MSNALIWQIIRKNNAYLVKRDHVIFSKERGNVANLNRQRFSGLANHHAVDIHLNKNGTKIEASLKKNFWWKHPAKLWKTTNIKRNKSTLKKVRHLLKHSRVNNRVSPAAQLRAYSLIRQIARTESLKKRKANKAAKTAQAAPKK</sequence>
<name>A0A5J4US54_9EUKA</name>
<reference evidence="5 6" key="1">
    <citation type="submission" date="2019-03" db="EMBL/GenBank/DDBJ databases">
        <title>Single cell metagenomics reveals metabolic interactions within the superorganism composed of flagellate Streblomastix strix and complex community of Bacteroidetes bacteria on its surface.</title>
        <authorList>
            <person name="Treitli S.C."/>
            <person name="Kolisko M."/>
            <person name="Husnik F."/>
            <person name="Keeling P."/>
            <person name="Hampl V."/>
        </authorList>
    </citation>
    <scope>NUCLEOTIDE SEQUENCE [LARGE SCALE GENOMIC DNA]</scope>
    <source>
        <strain evidence="5">ST1C</strain>
    </source>
</reference>
<evidence type="ECO:0000256" key="1">
    <source>
        <dbReference type="ARBA" id="ARBA00007926"/>
    </source>
</evidence>
<accession>A0A5J4US54</accession>
<dbReference type="AlphaFoldDB" id="A0A5J4US54"/>
<dbReference type="Gene3D" id="3.30.390.110">
    <property type="match status" value="1"/>
</dbReference>
<evidence type="ECO:0000313" key="5">
    <source>
        <dbReference type="EMBL" id="KAA6373238.1"/>
    </source>
</evidence>
<protein>
    <recommendedName>
        <fullName evidence="4">Ribosomal eL28/Mak16 domain-containing protein</fullName>
    </recommendedName>
</protein>
<dbReference type="InterPro" id="IPR029004">
    <property type="entry name" value="Ribosomal_eL28/Mak16"/>
</dbReference>
<keyword evidence="2" id="KW-0689">Ribosomal protein</keyword>
<evidence type="ECO:0000256" key="3">
    <source>
        <dbReference type="ARBA" id="ARBA00023274"/>
    </source>
</evidence>
<comment type="caution">
    <text evidence="5">The sequence shown here is derived from an EMBL/GenBank/DDBJ whole genome shotgun (WGS) entry which is preliminary data.</text>
</comment>
<dbReference type="GO" id="GO:0005840">
    <property type="term" value="C:ribosome"/>
    <property type="evidence" value="ECO:0007669"/>
    <property type="project" value="UniProtKB-KW"/>
</dbReference>
<gene>
    <name evidence="5" type="ORF">EZS28_031235</name>
</gene>
<organism evidence="5 6">
    <name type="scientific">Streblomastix strix</name>
    <dbReference type="NCBI Taxonomy" id="222440"/>
    <lineage>
        <taxon>Eukaryota</taxon>
        <taxon>Metamonada</taxon>
        <taxon>Preaxostyla</taxon>
        <taxon>Oxymonadida</taxon>
        <taxon>Streblomastigidae</taxon>
        <taxon>Streblomastix</taxon>
    </lineage>
</organism>
<dbReference type="GO" id="GO:0003735">
    <property type="term" value="F:structural constituent of ribosome"/>
    <property type="evidence" value="ECO:0007669"/>
    <property type="project" value="InterPro"/>
</dbReference>
<dbReference type="GO" id="GO:1990904">
    <property type="term" value="C:ribonucleoprotein complex"/>
    <property type="evidence" value="ECO:0007669"/>
    <property type="project" value="UniProtKB-KW"/>
</dbReference>
<evidence type="ECO:0000259" key="4">
    <source>
        <dbReference type="Pfam" id="PF01778"/>
    </source>
</evidence>
<dbReference type="GO" id="GO:0006412">
    <property type="term" value="P:translation"/>
    <property type="evidence" value="ECO:0007669"/>
    <property type="project" value="InterPro"/>
</dbReference>
<evidence type="ECO:0000256" key="2">
    <source>
        <dbReference type="ARBA" id="ARBA00022980"/>
    </source>
</evidence>